<dbReference type="Gene3D" id="3.40.30.10">
    <property type="entry name" value="Glutaredoxin"/>
    <property type="match status" value="1"/>
</dbReference>
<dbReference type="InterPro" id="IPR050730">
    <property type="entry name" value="UBX_domain-protein"/>
</dbReference>
<keyword evidence="5" id="KW-1185">Reference proteome</keyword>
<reference evidence="4" key="1">
    <citation type="submission" date="2020-05" db="EMBL/GenBank/DDBJ databases">
        <title>Phylogenomic resolution of chytrid fungi.</title>
        <authorList>
            <person name="Stajich J.E."/>
            <person name="Amses K."/>
            <person name="Simmons R."/>
            <person name="Seto K."/>
            <person name="Myers J."/>
            <person name="Bonds A."/>
            <person name="Quandt C.A."/>
            <person name="Barry K."/>
            <person name="Liu P."/>
            <person name="Grigoriev I."/>
            <person name="Longcore J.E."/>
            <person name="James T.Y."/>
        </authorList>
    </citation>
    <scope>NUCLEOTIDE SEQUENCE</scope>
    <source>
        <strain evidence="4">JEL0513</strain>
    </source>
</reference>
<dbReference type="SMART" id="SM00594">
    <property type="entry name" value="UAS"/>
    <property type="match status" value="1"/>
</dbReference>
<feature type="compositionally biased region" description="Basic and acidic residues" evidence="2">
    <location>
        <begin position="347"/>
        <end position="375"/>
    </location>
</feature>
<dbReference type="InterPro" id="IPR029071">
    <property type="entry name" value="Ubiquitin-like_domsf"/>
</dbReference>
<dbReference type="Gene3D" id="1.10.8.10">
    <property type="entry name" value="DNA helicase RuvA subunit, C-terminal domain"/>
    <property type="match status" value="1"/>
</dbReference>
<feature type="compositionally biased region" description="Low complexity" evidence="2">
    <location>
        <begin position="49"/>
        <end position="83"/>
    </location>
</feature>
<dbReference type="AlphaFoldDB" id="A0AAD5T0D8"/>
<evidence type="ECO:0000259" key="3">
    <source>
        <dbReference type="PROSITE" id="PS50033"/>
    </source>
</evidence>
<dbReference type="GO" id="GO:0005783">
    <property type="term" value="C:endoplasmic reticulum"/>
    <property type="evidence" value="ECO:0007669"/>
    <property type="project" value="TreeGrafter"/>
</dbReference>
<dbReference type="GO" id="GO:0036503">
    <property type="term" value="P:ERAD pathway"/>
    <property type="evidence" value="ECO:0007669"/>
    <property type="project" value="TreeGrafter"/>
</dbReference>
<comment type="caution">
    <text evidence="4">The sequence shown here is derived from an EMBL/GenBank/DDBJ whole genome shotgun (WGS) entry which is preliminary data.</text>
</comment>
<protein>
    <recommendedName>
        <fullName evidence="3">UBX domain-containing protein</fullName>
    </recommendedName>
</protein>
<gene>
    <name evidence="4" type="ORF">HK100_003130</name>
</gene>
<dbReference type="InterPro" id="IPR001012">
    <property type="entry name" value="UBX_dom"/>
</dbReference>
<accession>A0AAD5T0D8</accession>
<dbReference type="PANTHER" id="PTHR23322">
    <property type="entry name" value="FAS-ASSOCIATED PROTEIN"/>
    <property type="match status" value="1"/>
</dbReference>
<dbReference type="Proteomes" id="UP001211907">
    <property type="component" value="Unassembled WGS sequence"/>
</dbReference>
<proteinExistence type="predicted"/>
<sequence>MDSLTDDQLKLVGEFQAFTNIESVDTAIDWLSSHDWNLQRAVDRVYSGSSNDASATTATTPDSRTPTSPSTSAETTPSANESAITTLSDSATGTSTKEGIARRRPFVSSPSASASATTSSTKVAAIAASRVGLRTGAKPITPMWLTYCLKASIFPFNFIFRSQQQRINSASRDSQATAARFLLDYEAKHGAEHPAFFQGTYSQALEIAKRELRCLLVILQSDEHDDTPAFCRDTLASPVLLEFLGTKRFVVWGGDVKESEAFVVGNTLLATRFPFLAMIAPQASNRMVVVERFEGPIKPDALVTALQSQLNRVDNILRSVRLERERLDQSRILREQQEEAYNASLRADQEKARKAEEERELAQKEKAEEEKRQQEIANKREEKRFRKIWLQENMIPEPLASDTQDIAKVGIRLPNGDRLVRRFKATVATVQDLYNFIEAQDLSPIDLETDFDVINTYPRKVLTDKMQTIKEAGLSPSSSVMVEEVDPEDD</sequence>
<feature type="region of interest" description="Disordered" evidence="2">
    <location>
        <begin position="48"/>
        <end position="114"/>
    </location>
</feature>
<feature type="domain" description="UBX" evidence="3">
    <location>
        <begin position="402"/>
        <end position="482"/>
    </location>
</feature>
<dbReference type="SUPFAM" id="SSF52833">
    <property type="entry name" value="Thioredoxin-like"/>
    <property type="match status" value="1"/>
</dbReference>
<dbReference type="SUPFAM" id="SSF54236">
    <property type="entry name" value="Ubiquitin-like"/>
    <property type="match status" value="1"/>
</dbReference>
<dbReference type="InterPro" id="IPR036249">
    <property type="entry name" value="Thioredoxin-like_sf"/>
</dbReference>
<dbReference type="CDD" id="cd01767">
    <property type="entry name" value="UBX"/>
    <property type="match status" value="1"/>
</dbReference>
<dbReference type="Gene3D" id="3.10.20.90">
    <property type="entry name" value="Phosphatidylinositol 3-kinase Catalytic Subunit, Chain A, domain 1"/>
    <property type="match status" value="1"/>
</dbReference>
<dbReference type="GO" id="GO:0043130">
    <property type="term" value="F:ubiquitin binding"/>
    <property type="evidence" value="ECO:0007669"/>
    <property type="project" value="TreeGrafter"/>
</dbReference>
<dbReference type="Pfam" id="PF00789">
    <property type="entry name" value="UBX"/>
    <property type="match status" value="1"/>
</dbReference>
<evidence type="ECO:0000256" key="2">
    <source>
        <dbReference type="SAM" id="MobiDB-lite"/>
    </source>
</evidence>
<feature type="region of interest" description="Disordered" evidence="2">
    <location>
        <begin position="343"/>
        <end position="375"/>
    </location>
</feature>
<organism evidence="4 5">
    <name type="scientific">Physocladia obscura</name>
    <dbReference type="NCBI Taxonomy" id="109957"/>
    <lineage>
        <taxon>Eukaryota</taxon>
        <taxon>Fungi</taxon>
        <taxon>Fungi incertae sedis</taxon>
        <taxon>Chytridiomycota</taxon>
        <taxon>Chytridiomycota incertae sedis</taxon>
        <taxon>Chytridiomycetes</taxon>
        <taxon>Chytridiales</taxon>
        <taxon>Chytriomycetaceae</taxon>
        <taxon>Physocladia</taxon>
    </lineage>
</organism>
<keyword evidence="1" id="KW-0175">Coiled coil</keyword>
<dbReference type="SMART" id="SM00166">
    <property type="entry name" value="UBX"/>
    <property type="match status" value="1"/>
</dbReference>
<feature type="compositionally biased region" description="Polar residues" evidence="2">
    <location>
        <begin position="84"/>
        <end position="97"/>
    </location>
</feature>
<dbReference type="InterPro" id="IPR049483">
    <property type="entry name" value="FAF1_2-like_UAS"/>
</dbReference>
<dbReference type="InterPro" id="IPR006577">
    <property type="entry name" value="UAS"/>
</dbReference>
<name>A0AAD5T0D8_9FUNG</name>
<evidence type="ECO:0000313" key="5">
    <source>
        <dbReference type="Proteomes" id="UP001211907"/>
    </source>
</evidence>
<dbReference type="EMBL" id="JADGJH010001762">
    <property type="protein sequence ID" value="KAJ3110174.1"/>
    <property type="molecule type" value="Genomic_DNA"/>
</dbReference>
<dbReference type="Pfam" id="PF21021">
    <property type="entry name" value="FAF1"/>
    <property type="match status" value="1"/>
</dbReference>
<dbReference type="Pfam" id="PF14555">
    <property type="entry name" value="UBA_4"/>
    <property type="match status" value="1"/>
</dbReference>
<dbReference type="PANTHER" id="PTHR23322:SF1">
    <property type="entry name" value="FAS-ASSOCIATED FACTOR 2"/>
    <property type="match status" value="1"/>
</dbReference>
<evidence type="ECO:0000313" key="4">
    <source>
        <dbReference type="EMBL" id="KAJ3110174.1"/>
    </source>
</evidence>
<dbReference type="PROSITE" id="PS50033">
    <property type="entry name" value="UBX"/>
    <property type="match status" value="1"/>
</dbReference>
<evidence type="ECO:0000256" key="1">
    <source>
        <dbReference type="ARBA" id="ARBA00023054"/>
    </source>
</evidence>